<dbReference type="OrthoDB" id="2864505at2"/>
<proteinExistence type="predicted"/>
<dbReference type="PROSITE" id="PS51257">
    <property type="entry name" value="PROKAR_LIPOPROTEIN"/>
    <property type="match status" value="1"/>
</dbReference>
<protein>
    <recommendedName>
        <fullName evidence="3">Small peptidoglycan-associated lipoprotein</fullName>
    </recommendedName>
</protein>
<dbReference type="RefSeq" id="WP_072580201.1">
    <property type="nucleotide sequence ID" value="NZ_CP016020.1"/>
</dbReference>
<keyword evidence="2" id="KW-1185">Reference proteome</keyword>
<evidence type="ECO:0008006" key="3">
    <source>
        <dbReference type="Google" id="ProtNLM"/>
    </source>
</evidence>
<organism evidence="1 2">
    <name type="scientific">Bacillus weihaiensis</name>
    <dbReference type="NCBI Taxonomy" id="1547283"/>
    <lineage>
        <taxon>Bacteria</taxon>
        <taxon>Bacillati</taxon>
        <taxon>Bacillota</taxon>
        <taxon>Bacilli</taxon>
        <taxon>Bacillales</taxon>
        <taxon>Bacillaceae</taxon>
        <taxon>Bacillus</taxon>
    </lineage>
</organism>
<sequence length="124" mass="14356">MKRTILIAFIIPVVILSSCDTIHFSTPSANERITQEKQLLFFSDDENIDREAVYYDALLDIKREFPEDFKKMEIISGKHHNKEYNVDTYPCLLVVEQQEVLVHIEGSVSSKDDIIEPIKTILTQ</sequence>
<reference evidence="1 2" key="1">
    <citation type="journal article" date="2016" name="Sci. Rep.">
        <title>Complete genome sequence and transcriptomic analysis of a novel marine strain Bacillus weihaiensis reveals the mechanism of brown algae degradation.</title>
        <authorList>
            <person name="Zhu Y."/>
            <person name="Chen P."/>
            <person name="Bao Y."/>
            <person name="Men Y."/>
            <person name="Zeng Y."/>
            <person name="Yang J."/>
            <person name="Sun J."/>
            <person name="Sun Y."/>
        </authorList>
    </citation>
    <scope>NUCLEOTIDE SEQUENCE [LARGE SCALE GENOMIC DNA]</scope>
    <source>
        <strain evidence="1 2">Alg07</strain>
    </source>
</reference>
<accession>A0A1L3MSZ3</accession>
<evidence type="ECO:0000313" key="2">
    <source>
        <dbReference type="Proteomes" id="UP000181936"/>
    </source>
</evidence>
<dbReference type="KEGG" id="bwh:A9C19_11975"/>
<evidence type="ECO:0000313" key="1">
    <source>
        <dbReference type="EMBL" id="APH05410.1"/>
    </source>
</evidence>
<dbReference type="AlphaFoldDB" id="A0A1L3MSZ3"/>
<name>A0A1L3MSZ3_9BACI</name>
<gene>
    <name evidence="1" type="ORF">A9C19_11975</name>
</gene>
<dbReference type="EMBL" id="CP016020">
    <property type="protein sequence ID" value="APH05410.1"/>
    <property type="molecule type" value="Genomic_DNA"/>
</dbReference>
<dbReference type="Proteomes" id="UP000181936">
    <property type="component" value="Chromosome"/>
</dbReference>
<dbReference type="STRING" id="1547283.A9C19_11975"/>